<dbReference type="AlphaFoldDB" id="A0A6P4YU24"/>
<dbReference type="SUPFAM" id="SSF57424">
    <property type="entry name" value="LDL receptor-like module"/>
    <property type="match status" value="2"/>
</dbReference>
<dbReference type="OrthoDB" id="2019384at2759"/>
<keyword evidence="2 3" id="KW-1015">Disulfide bond</keyword>
<keyword evidence="7" id="KW-1185">Reference proteome</keyword>
<gene>
    <name evidence="8" type="primary">LOC109476429</name>
</gene>
<dbReference type="RefSeq" id="XP_019632920.1">
    <property type="nucleotide sequence ID" value="XM_019777361.1"/>
</dbReference>
<dbReference type="InterPro" id="IPR013806">
    <property type="entry name" value="Kringle-like"/>
</dbReference>
<dbReference type="PRINTS" id="PR00018">
    <property type="entry name" value="KRINGLE"/>
</dbReference>
<feature type="signal peptide" evidence="5">
    <location>
        <begin position="1"/>
        <end position="30"/>
    </location>
</feature>
<dbReference type="Gene3D" id="2.40.20.10">
    <property type="entry name" value="Plasminogen Kringle 4"/>
    <property type="match status" value="1"/>
</dbReference>
<dbReference type="FunFam" id="2.40.20.10:FF:000039">
    <property type="entry name" value="Metalloendopeptidase"/>
    <property type="match status" value="1"/>
</dbReference>
<evidence type="ECO:0000256" key="3">
    <source>
        <dbReference type="PROSITE-ProRule" id="PRU00121"/>
    </source>
</evidence>
<feature type="disulfide bond" evidence="3">
    <location>
        <begin position="346"/>
        <end position="369"/>
    </location>
</feature>
<dbReference type="PRINTS" id="PR00261">
    <property type="entry name" value="LDLRECEPTOR"/>
</dbReference>
<organism evidence="7 8">
    <name type="scientific">Branchiostoma belcheri</name>
    <name type="common">Amphioxus</name>
    <dbReference type="NCBI Taxonomy" id="7741"/>
    <lineage>
        <taxon>Eukaryota</taxon>
        <taxon>Metazoa</taxon>
        <taxon>Chordata</taxon>
        <taxon>Cephalochordata</taxon>
        <taxon>Leptocardii</taxon>
        <taxon>Amphioxiformes</taxon>
        <taxon>Branchiostomatidae</taxon>
        <taxon>Branchiostoma</taxon>
    </lineage>
</organism>
<dbReference type="PANTHER" id="PTHR20851:SF0">
    <property type="entry name" value="APOLIPOPROTEIN(A)"/>
    <property type="match status" value="1"/>
</dbReference>
<evidence type="ECO:0000313" key="7">
    <source>
        <dbReference type="Proteomes" id="UP000515135"/>
    </source>
</evidence>
<dbReference type="InterPro" id="IPR018056">
    <property type="entry name" value="Kringle_CS"/>
</dbReference>
<name>A0A6P4YU24_BRABE</name>
<feature type="disulfide bond" evidence="4">
    <location>
        <begin position="196"/>
        <end position="211"/>
    </location>
</feature>
<keyword evidence="1 3" id="KW-0420">Kringle</keyword>
<feature type="chain" id="PRO_5028189392" evidence="5">
    <location>
        <begin position="31"/>
        <end position="388"/>
    </location>
</feature>
<protein>
    <submittedName>
        <fullName evidence="8">Low-density lipoprotein receptor-related protein 2-like</fullName>
    </submittedName>
</protein>
<dbReference type="InterPro" id="IPR036055">
    <property type="entry name" value="LDL_receptor-like_sf"/>
</dbReference>
<dbReference type="Pfam" id="PF00051">
    <property type="entry name" value="Kringle"/>
    <property type="match status" value="1"/>
</dbReference>
<dbReference type="PROSITE" id="PS00021">
    <property type="entry name" value="KRINGLE_1"/>
    <property type="match status" value="1"/>
</dbReference>
<dbReference type="CDD" id="cd00108">
    <property type="entry name" value="KR"/>
    <property type="match status" value="1"/>
</dbReference>
<evidence type="ECO:0000256" key="5">
    <source>
        <dbReference type="SAM" id="SignalP"/>
    </source>
</evidence>
<dbReference type="GeneID" id="109476429"/>
<feature type="disulfide bond" evidence="3">
    <location>
        <begin position="318"/>
        <end position="357"/>
    </location>
</feature>
<dbReference type="PROSITE" id="PS50068">
    <property type="entry name" value="LDLRA_2"/>
    <property type="match status" value="3"/>
</dbReference>
<dbReference type="PANTHER" id="PTHR20851">
    <property type="entry name" value="DORSAL INTERACTING PROTEIN 3"/>
    <property type="match status" value="1"/>
</dbReference>
<dbReference type="Gene3D" id="2.60.120.260">
    <property type="entry name" value="Galactose-binding domain-like"/>
    <property type="match status" value="1"/>
</dbReference>
<dbReference type="Proteomes" id="UP000515135">
    <property type="component" value="Unplaced"/>
</dbReference>
<dbReference type="KEGG" id="bbel:109476429"/>
<dbReference type="SUPFAM" id="SSF49785">
    <property type="entry name" value="Galactose-binding domain-like"/>
    <property type="match status" value="1"/>
</dbReference>
<feature type="domain" description="Kringle" evidence="6">
    <location>
        <begin position="304"/>
        <end position="375"/>
    </location>
</feature>
<evidence type="ECO:0000313" key="8">
    <source>
        <dbReference type="RefSeq" id="XP_019632920.1"/>
    </source>
</evidence>
<feature type="disulfide bond" evidence="4">
    <location>
        <begin position="228"/>
        <end position="243"/>
    </location>
</feature>
<proteinExistence type="predicted"/>
<evidence type="ECO:0000256" key="1">
    <source>
        <dbReference type="ARBA" id="ARBA00022572"/>
    </source>
</evidence>
<reference evidence="8" key="1">
    <citation type="submission" date="2025-08" db="UniProtKB">
        <authorList>
            <consortium name="RefSeq"/>
        </authorList>
    </citation>
    <scope>IDENTIFICATION</scope>
    <source>
        <tissue evidence="8">Gonad</tissue>
    </source>
</reference>
<comment type="caution">
    <text evidence="3">Lacks conserved residue(s) required for the propagation of feature annotation.</text>
</comment>
<feature type="disulfide bond" evidence="4">
    <location>
        <begin position="216"/>
        <end position="234"/>
    </location>
</feature>
<sequence length="388" mass="44020">MINGLGNMSPTTTSLALLWNLCHCLTAAYALTGGWVETDPTWVTPDDWETEDGVRHLAGYVLDGNMRTGWQRAAEEDTWRLTFDLQTPVTLSRIHMWYYHTRDVTVLCSMSLVKRFETVKQAPAPQHSGAVTDGEIHMSEVDLSGFLATGQFWRLQFSSIFLKPFEIMEVKFFQACSGLEKKVCSDGDCDVYDVICDGIVDCVDGSDEENCDEETCSNGAIVSKSQVCDGTDDCGDNTDEQHCCERKDKMACNDGQCREFRKECKDDSRVSCGHLTHLYSRCDETEDCSDGSDEYCHCYYLSDKGTSYRGRADRNRSCQFWTSQYPHAHNHTPEAYPSAGLELNYCRNPDGKDRPWCYTNNPLVRWRYCDDVFACDGKIGAQFLFRQT</sequence>
<keyword evidence="5" id="KW-0732">Signal</keyword>
<feature type="disulfide bond" evidence="4">
    <location>
        <begin position="184"/>
        <end position="202"/>
    </location>
</feature>
<evidence type="ECO:0000259" key="6">
    <source>
        <dbReference type="PROSITE" id="PS50070"/>
    </source>
</evidence>
<dbReference type="SMART" id="SM00192">
    <property type="entry name" value="LDLa"/>
    <property type="match status" value="3"/>
</dbReference>
<evidence type="ECO:0000256" key="2">
    <source>
        <dbReference type="ARBA" id="ARBA00023157"/>
    </source>
</evidence>
<dbReference type="InterPro" id="IPR038178">
    <property type="entry name" value="Kringle_sf"/>
</dbReference>
<dbReference type="SUPFAM" id="SSF57440">
    <property type="entry name" value="Kringle-like"/>
    <property type="match status" value="1"/>
</dbReference>
<dbReference type="Gene3D" id="4.10.400.10">
    <property type="entry name" value="Low-density Lipoprotein Receptor"/>
    <property type="match status" value="2"/>
</dbReference>
<evidence type="ECO:0000256" key="4">
    <source>
        <dbReference type="PROSITE-ProRule" id="PRU00124"/>
    </source>
</evidence>
<dbReference type="InterPro" id="IPR008979">
    <property type="entry name" value="Galactose-bd-like_sf"/>
</dbReference>
<dbReference type="InterPro" id="IPR002172">
    <property type="entry name" value="LDrepeatLR_classA_rpt"/>
</dbReference>
<dbReference type="SMART" id="SM00130">
    <property type="entry name" value="KR"/>
    <property type="match status" value="1"/>
</dbReference>
<dbReference type="InterPro" id="IPR000001">
    <property type="entry name" value="Kringle"/>
</dbReference>
<dbReference type="PROSITE" id="PS50070">
    <property type="entry name" value="KRINGLE_2"/>
    <property type="match status" value="1"/>
</dbReference>
<accession>A0A6P4YU24</accession>
<dbReference type="CDD" id="cd00112">
    <property type="entry name" value="LDLa"/>
    <property type="match status" value="2"/>
</dbReference>